<dbReference type="SUPFAM" id="SSF55811">
    <property type="entry name" value="Nudix"/>
    <property type="match status" value="1"/>
</dbReference>
<dbReference type="Proteomes" id="UP000050969">
    <property type="component" value="Unassembled WGS sequence"/>
</dbReference>
<evidence type="ECO:0000259" key="4">
    <source>
        <dbReference type="PROSITE" id="PS51462"/>
    </source>
</evidence>
<dbReference type="InterPro" id="IPR015797">
    <property type="entry name" value="NUDIX_hydrolase-like_dom_sf"/>
</dbReference>
<comment type="caution">
    <text evidence="5">The sequence shown here is derived from an EMBL/GenBank/DDBJ whole genome shotgun (WGS) entry which is preliminary data.</text>
</comment>
<dbReference type="RefSeq" id="WP_054776446.1">
    <property type="nucleotide sequence ID" value="NZ_BBBX01000001.1"/>
</dbReference>
<dbReference type="GO" id="GO:0006753">
    <property type="term" value="P:nucleoside phosphate metabolic process"/>
    <property type="evidence" value="ECO:0007669"/>
    <property type="project" value="TreeGrafter"/>
</dbReference>
<dbReference type="Gene3D" id="3.90.79.10">
    <property type="entry name" value="Nucleoside Triphosphate Pyrophosphohydrolase"/>
    <property type="match status" value="1"/>
</dbReference>
<dbReference type="PANTHER" id="PTHR11839:SF18">
    <property type="entry name" value="NUDIX HYDROLASE DOMAIN-CONTAINING PROTEIN"/>
    <property type="match status" value="1"/>
</dbReference>
<dbReference type="AlphaFoldDB" id="A0A0R2N5A2"/>
<accession>A0A0R2N5A2</accession>
<dbReference type="GO" id="GO:0019693">
    <property type="term" value="P:ribose phosphate metabolic process"/>
    <property type="evidence" value="ECO:0007669"/>
    <property type="project" value="TreeGrafter"/>
</dbReference>
<organism evidence="5 6">
    <name type="scientific">Lacticaseibacillus saniviri JCM 17471 = DSM 24301</name>
    <dbReference type="NCBI Taxonomy" id="1293598"/>
    <lineage>
        <taxon>Bacteria</taxon>
        <taxon>Bacillati</taxon>
        <taxon>Bacillota</taxon>
        <taxon>Bacilli</taxon>
        <taxon>Lactobacillales</taxon>
        <taxon>Lactobacillaceae</taxon>
        <taxon>Lacticaseibacillus</taxon>
    </lineage>
</organism>
<reference evidence="5 6" key="1">
    <citation type="journal article" date="2015" name="Genome Announc.">
        <title>Expanding the biotechnology potential of lactobacilli through comparative genomics of 213 strains and associated genera.</title>
        <authorList>
            <person name="Sun Z."/>
            <person name="Harris H.M."/>
            <person name="McCann A."/>
            <person name="Guo C."/>
            <person name="Argimon S."/>
            <person name="Zhang W."/>
            <person name="Yang X."/>
            <person name="Jeffery I.B."/>
            <person name="Cooney J.C."/>
            <person name="Kagawa T.F."/>
            <person name="Liu W."/>
            <person name="Song Y."/>
            <person name="Salvetti E."/>
            <person name="Wrobel A."/>
            <person name="Rasinkangas P."/>
            <person name="Parkhill J."/>
            <person name="Rea M.C."/>
            <person name="O'Sullivan O."/>
            <person name="Ritari J."/>
            <person name="Douillard F.P."/>
            <person name="Paul Ross R."/>
            <person name="Yang R."/>
            <person name="Briner A.E."/>
            <person name="Felis G.E."/>
            <person name="de Vos W.M."/>
            <person name="Barrangou R."/>
            <person name="Klaenhammer T.R."/>
            <person name="Caufield P.W."/>
            <person name="Cui Y."/>
            <person name="Zhang H."/>
            <person name="O'Toole P.W."/>
        </authorList>
    </citation>
    <scope>NUCLEOTIDE SEQUENCE [LARGE SCALE GENOMIC DNA]</scope>
    <source>
        <strain evidence="5 6">DSM 24301</strain>
    </source>
</reference>
<evidence type="ECO:0000256" key="3">
    <source>
        <dbReference type="RuleBase" id="RU003476"/>
    </source>
</evidence>
<dbReference type="InterPro" id="IPR000086">
    <property type="entry name" value="NUDIX_hydrolase_dom"/>
</dbReference>
<comment type="cofactor">
    <cofactor evidence="1">
        <name>Mg(2+)</name>
        <dbReference type="ChEBI" id="CHEBI:18420"/>
    </cofactor>
</comment>
<name>A0A0R2N5A2_9LACO</name>
<proteinExistence type="inferred from homology"/>
<feature type="domain" description="Nudix hydrolase" evidence="4">
    <location>
        <begin position="44"/>
        <end position="175"/>
    </location>
</feature>
<keyword evidence="6" id="KW-1185">Reference proteome</keyword>
<dbReference type="PROSITE" id="PS00893">
    <property type="entry name" value="NUDIX_BOX"/>
    <property type="match status" value="1"/>
</dbReference>
<evidence type="ECO:0000256" key="1">
    <source>
        <dbReference type="ARBA" id="ARBA00001946"/>
    </source>
</evidence>
<dbReference type="PATRIC" id="fig|1293598.4.peg.1445"/>
<dbReference type="InterPro" id="IPR020476">
    <property type="entry name" value="Nudix_hydrolase"/>
</dbReference>
<dbReference type="STRING" id="1293598.IV56_GL001381"/>
<comment type="similarity">
    <text evidence="3">Belongs to the Nudix hydrolase family.</text>
</comment>
<evidence type="ECO:0000313" key="6">
    <source>
        <dbReference type="Proteomes" id="UP000050969"/>
    </source>
</evidence>
<dbReference type="PROSITE" id="PS51462">
    <property type="entry name" value="NUDIX"/>
    <property type="match status" value="1"/>
</dbReference>
<dbReference type="PANTHER" id="PTHR11839">
    <property type="entry name" value="UDP/ADP-SUGAR PYROPHOSPHATASE"/>
    <property type="match status" value="1"/>
</dbReference>
<dbReference type="OrthoDB" id="9806150at2"/>
<keyword evidence="2 3" id="KW-0378">Hydrolase</keyword>
<dbReference type="PRINTS" id="PR00502">
    <property type="entry name" value="NUDIXFAMILY"/>
</dbReference>
<dbReference type="GO" id="GO:0016462">
    <property type="term" value="F:pyrophosphatase activity"/>
    <property type="evidence" value="ECO:0007669"/>
    <property type="project" value="UniProtKB-ARBA"/>
</dbReference>
<evidence type="ECO:0000256" key="2">
    <source>
        <dbReference type="ARBA" id="ARBA00022801"/>
    </source>
</evidence>
<sequence length="186" mass="20677">MLEPIHEKGRIIEETSHYQGHIYEDVTQIVETPDHLTVHRDLIKHQPAVAILALTPDHQQVVINREYRVGVNQEVYALPAGLINAGETAEAAAKRELTEETGYVVQELHQMTAIRSSEGMTDEVVTLFWAVIDPAKRQSTNFDKDEFVTANLVPLTDLIDAVQTGVVASAQSVAAVSYFLAFEQNK</sequence>
<gene>
    <name evidence="5" type="ORF">IV56_GL001381</name>
</gene>
<dbReference type="Pfam" id="PF00293">
    <property type="entry name" value="NUDIX"/>
    <property type="match status" value="1"/>
</dbReference>
<dbReference type="CDD" id="cd03424">
    <property type="entry name" value="NUDIX_ADPRase_Nudt5_UGPPase_Nudt14"/>
    <property type="match status" value="1"/>
</dbReference>
<dbReference type="InterPro" id="IPR020084">
    <property type="entry name" value="NUDIX_hydrolase_CS"/>
</dbReference>
<protein>
    <submittedName>
        <fullName evidence="5">NUDIX family hydrolase</fullName>
    </submittedName>
</protein>
<evidence type="ECO:0000313" key="5">
    <source>
        <dbReference type="EMBL" id="KRO18250.1"/>
    </source>
</evidence>
<dbReference type="EMBL" id="JQCE01000005">
    <property type="protein sequence ID" value="KRO18250.1"/>
    <property type="molecule type" value="Genomic_DNA"/>
</dbReference>